<dbReference type="RefSeq" id="WP_262684773.1">
    <property type="nucleotide sequence ID" value="NZ_JAOQIO010000053.1"/>
</dbReference>
<dbReference type="EMBL" id="JAOQIO010000053">
    <property type="protein sequence ID" value="MCU6793504.1"/>
    <property type="molecule type" value="Genomic_DNA"/>
</dbReference>
<accession>A0ABT2UFU6</accession>
<keyword evidence="2" id="KW-1185">Reference proteome</keyword>
<proteinExistence type="predicted"/>
<dbReference type="Proteomes" id="UP001652445">
    <property type="component" value="Unassembled WGS sequence"/>
</dbReference>
<protein>
    <submittedName>
        <fullName evidence="1">Uncharacterized protein</fullName>
    </submittedName>
</protein>
<name>A0ABT2UFU6_9BACL</name>
<reference evidence="1 2" key="1">
    <citation type="submission" date="2022-09" db="EMBL/GenBank/DDBJ databases">
        <authorList>
            <person name="Han X.L."/>
            <person name="Wang Q."/>
            <person name="Lu T."/>
        </authorList>
    </citation>
    <scope>NUCLEOTIDE SEQUENCE [LARGE SCALE GENOMIC DNA]</scope>
    <source>
        <strain evidence="1 2">WQ 127069</strain>
    </source>
</reference>
<sequence length="130" mass="15189">MSYDLMVFEPSKAPRDRRAFMQWYDQEVQWSENHDYNDPLVCSEALQRLYQKLSEHFPNMNVDEKVFEAMEEAGTDNRLTDYSLGSAVIYAAFAYSVTEDAYNTMRNLAIQLKVGFFDVRSEDGEIIFPD</sequence>
<evidence type="ECO:0000313" key="1">
    <source>
        <dbReference type="EMBL" id="MCU6793504.1"/>
    </source>
</evidence>
<comment type="caution">
    <text evidence="1">The sequence shown here is derived from an EMBL/GenBank/DDBJ whole genome shotgun (WGS) entry which is preliminary data.</text>
</comment>
<evidence type="ECO:0000313" key="2">
    <source>
        <dbReference type="Proteomes" id="UP001652445"/>
    </source>
</evidence>
<gene>
    <name evidence="1" type="ORF">OB236_15470</name>
</gene>
<organism evidence="1 2">
    <name type="scientific">Paenibacillus baimaensis</name>
    <dbReference type="NCBI Taxonomy" id="2982185"/>
    <lineage>
        <taxon>Bacteria</taxon>
        <taxon>Bacillati</taxon>
        <taxon>Bacillota</taxon>
        <taxon>Bacilli</taxon>
        <taxon>Bacillales</taxon>
        <taxon>Paenibacillaceae</taxon>
        <taxon>Paenibacillus</taxon>
    </lineage>
</organism>